<name>A0A511NLP4_9FLAO</name>
<accession>A0A511NLP4</accession>
<evidence type="ECO:0008006" key="3">
    <source>
        <dbReference type="Google" id="ProtNLM"/>
    </source>
</evidence>
<reference evidence="1 2" key="1">
    <citation type="submission" date="2019-07" db="EMBL/GenBank/DDBJ databases">
        <title>Whole genome shotgun sequence of Empedobacter brevis NBRC 14943.</title>
        <authorList>
            <person name="Hosoyama A."/>
            <person name="Uohara A."/>
            <person name="Ohji S."/>
            <person name="Ichikawa N."/>
        </authorList>
    </citation>
    <scope>NUCLEOTIDE SEQUENCE [LARGE SCALE GENOMIC DNA]</scope>
    <source>
        <strain evidence="1 2">NBRC 14943</strain>
    </source>
</reference>
<sequence length="114" mass="13553">MQKNKKSYGKATPNYKQIFTDILNKKLPEKKEACENLLNKKELSTIDIIHLNNKIFGITDKAMENENQKHRSYSKSDILQMLDYQKKYKLNNSQLAIHFKLSRNTVTKWKKMFL</sequence>
<dbReference type="Proteomes" id="UP000321245">
    <property type="component" value="Unassembled WGS sequence"/>
</dbReference>
<comment type="caution">
    <text evidence="1">The sequence shown here is derived from an EMBL/GenBank/DDBJ whole genome shotgun (WGS) entry which is preliminary data.</text>
</comment>
<dbReference type="RefSeq" id="WP_019977066.1">
    <property type="nucleotide sequence ID" value="NZ_BJXC01000047.1"/>
</dbReference>
<keyword evidence="2" id="KW-1185">Reference proteome</keyword>
<gene>
    <name evidence="1" type="ORF">EB1_35090</name>
</gene>
<evidence type="ECO:0000313" key="1">
    <source>
        <dbReference type="EMBL" id="GEM53719.1"/>
    </source>
</evidence>
<dbReference type="EMBL" id="BJXC01000047">
    <property type="protein sequence ID" value="GEM53719.1"/>
    <property type="molecule type" value="Genomic_DNA"/>
</dbReference>
<organism evidence="1 2">
    <name type="scientific">Empedobacter brevis NBRC 14943 = ATCC 43319</name>
    <dbReference type="NCBI Taxonomy" id="1218108"/>
    <lineage>
        <taxon>Bacteria</taxon>
        <taxon>Pseudomonadati</taxon>
        <taxon>Bacteroidota</taxon>
        <taxon>Flavobacteriia</taxon>
        <taxon>Flavobacteriales</taxon>
        <taxon>Weeksellaceae</taxon>
        <taxon>Empedobacter</taxon>
    </lineage>
</organism>
<dbReference type="AlphaFoldDB" id="A0A511NLP4"/>
<evidence type="ECO:0000313" key="2">
    <source>
        <dbReference type="Proteomes" id="UP000321245"/>
    </source>
</evidence>
<protein>
    <recommendedName>
        <fullName evidence="3">Transposase</fullName>
    </recommendedName>
</protein>
<proteinExistence type="predicted"/>
<dbReference type="OrthoDB" id="1260127at2"/>
<dbReference type="GeneID" id="84651611"/>